<keyword evidence="2" id="KW-0645">Protease</keyword>
<evidence type="ECO:0000313" key="5">
    <source>
        <dbReference type="EMBL" id="KZN04292.1"/>
    </source>
</evidence>
<gene>
    <name evidence="5" type="ORF">DCAR_005129</name>
    <name evidence="6" type="ORF">DCAR_0205819</name>
</gene>
<dbReference type="EMBL" id="CP093344">
    <property type="protein sequence ID" value="WOG86603.1"/>
    <property type="molecule type" value="Genomic_DNA"/>
</dbReference>
<dbReference type="GO" id="GO:0008234">
    <property type="term" value="F:cysteine-type peptidase activity"/>
    <property type="evidence" value="ECO:0007669"/>
    <property type="project" value="InterPro"/>
</dbReference>
<dbReference type="EMBL" id="LNRQ01000002">
    <property type="protein sequence ID" value="KZN04292.1"/>
    <property type="molecule type" value="Genomic_DNA"/>
</dbReference>
<accession>A0A166CSZ1</accession>
<dbReference type="Gramene" id="KZN04292">
    <property type="protein sequence ID" value="KZN04292"/>
    <property type="gene ID" value="DCAR_005129"/>
</dbReference>
<protein>
    <recommendedName>
        <fullName evidence="4">Ubiquitin-like protease family profile domain-containing protein</fullName>
    </recommendedName>
</protein>
<dbReference type="InterPro" id="IPR038765">
    <property type="entry name" value="Papain-like_cys_pep_sf"/>
</dbReference>
<evidence type="ECO:0000313" key="7">
    <source>
        <dbReference type="Proteomes" id="UP000077755"/>
    </source>
</evidence>
<name>A0A166CSZ1_DAUCS</name>
<evidence type="ECO:0000256" key="1">
    <source>
        <dbReference type="ARBA" id="ARBA00005234"/>
    </source>
</evidence>
<dbReference type="Proteomes" id="UP000077755">
    <property type="component" value="Chromosome 2"/>
</dbReference>
<organism evidence="5">
    <name type="scientific">Daucus carota subsp. sativus</name>
    <name type="common">Carrot</name>
    <dbReference type="NCBI Taxonomy" id="79200"/>
    <lineage>
        <taxon>Eukaryota</taxon>
        <taxon>Viridiplantae</taxon>
        <taxon>Streptophyta</taxon>
        <taxon>Embryophyta</taxon>
        <taxon>Tracheophyta</taxon>
        <taxon>Spermatophyta</taxon>
        <taxon>Magnoliopsida</taxon>
        <taxon>eudicotyledons</taxon>
        <taxon>Gunneridae</taxon>
        <taxon>Pentapetalae</taxon>
        <taxon>asterids</taxon>
        <taxon>campanulids</taxon>
        <taxon>Apiales</taxon>
        <taxon>Apiaceae</taxon>
        <taxon>Apioideae</taxon>
        <taxon>Scandiceae</taxon>
        <taxon>Daucinae</taxon>
        <taxon>Daucus</taxon>
        <taxon>Daucus sect. Daucus</taxon>
    </lineage>
</organism>
<reference evidence="5" key="1">
    <citation type="journal article" date="2016" name="Nat. Genet.">
        <title>A high-quality carrot genome assembly provides new insights into carotenoid accumulation and asterid genome evolution.</title>
        <authorList>
            <person name="Iorizzo M."/>
            <person name="Ellison S."/>
            <person name="Senalik D."/>
            <person name="Zeng P."/>
            <person name="Satapoomin P."/>
            <person name="Huang J."/>
            <person name="Bowman M."/>
            <person name="Iovene M."/>
            <person name="Sanseverino W."/>
            <person name="Cavagnaro P."/>
            <person name="Yildiz M."/>
            <person name="Macko-Podgorni A."/>
            <person name="Moranska E."/>
            <person name="Grzebelus E."/>
            <person name="Grzebelus D."/>
            <person name="Ashrafi H."/>
            <person name="Zheng Z."/>
            <person name="Cheng S."/>
            <person name="Spooner D."/>
            <person name="Van Deynze A."/>
            <person name="Simon P."/>
        </authorList>
    </citation>
    <scope>NUCLEOTIDE SEQUENCE [LARGE SCALE GENOMIC DNA]</scope>
    <source>
        <tissue evidence="5">Leaf</tissue>
    </source>
</reference>
<dbReference type="Gene3D" id="3.40.395.10">
    <property type="entry name" value="Adenoviral Proteinase, Chain A"/>
    <property type="match status" value="1"/>
</dbReference>
<dbReference type="Pfam" id="PF02902">
    <property type="entry name" value="Peptidase_C48"/>
    <property type="match status" value="1"/>
</dbReference>
<dbReference type="AlphaFoldDB" id="A0A166CSZ1"/>
<evidence type="ECO:0000256" key="3">
    <source>
        <dbReference type="ARBA" id="ARBA00022801"/>
    </source>
</evidence>
<dbReference type="GO" id="GO:0006508">
    <property type="term" value="P:proteolysis"/>
    <property type="evidence" value="ECO:0007669"/>
    <property type="project" value="UniProtKB-KW"/>
</dbReference>
<comment type="similarity">
    <text evidence="1">Belongs to the peptidase C48 family.</text>
</comment>
<sequence length="104" mass="12112">MNLKTDFFNDLQEKLLPCMLHHLDSSRFPQPKFMKVRSVTERPKQVGGSDCGVYVVKYVDAICGGIQLKNAVWDPTLDILTFRYRMAWKLNRGRARHISEWGIK</sequence>
<reference evidence="6" key="2">
    <citation type="submission" date="2022-03" db="EMBL/GenBank/DDBJ databases">
        <title>Draft title - Genomic analysis of global carrot germplasm unveils the trajectory of domestication and the origin of high carotenoid orange carrot.</title>
        <authorList>
            <person name="Iorizzo M."/>
            <person name="Ellison S."/>
            <person name="Senalik D."/>
            <person name="Macko-Podgorni A."/>
            <person name="Grzebelus D."/>
            <person name="Bostan H."/>
            <person name="Rolling W."/>
            <person name="Curaba J."/>
            <person name="Simon P."/>
        </authorList>
    </citation>
    <scope>NUCLEOTIDE SEQUENCE</scope>
    <source>
        <tissue evidence="6">Leaf</tissue>
    </source>
</reference>
<evidence type="ECO:0000256" key="2">
    <source>
        <dbReference type="ARBA" id="ARBA00022670"/>
    </source>
</evidence>
<dbReference type="SUPFAM" id="SSF54001">
    <property type="entry name" value="Cysteine proteinases"/>
    <property type="match status" value="1"/>
</dbReference>
<feature type="domain" description="Ubiquitin-like protease family profile" evidence="4">
    <location>
        <begin position="14"/>
        <end position="70"/>
    </location>
</feature>
<evidence type="ECO:0000259" key="4">
    <source>
        <dbReference type="Pfam" id="PF02902"/>
    </source>
</evidence>
<proteinExistence type="inferred from homology"/>
<evidence type="ECO:0000313" key="6">
    <source>
        <dbReference type="EMBL" id="WOG86603.1"/>
    </source>
</evidence>
<dbReference type="InterPro" id="IPR003653">
    <property type="entry name" value="Peptidase_C48_C"/>
</dbReference>
<keyword evidence="3" id="KW-0378">Hydrolase</keyword>
<keyword evidence="7" id="KW-1185">Reference proteome</keyword>